<evidence type="ECO:0000256" key="3">
    <source>
        <dbReference type="SAM" id="MobiDB-lite"/>
    </source>
</evidence>
<dbReference type="InterPro" id="IPR050222">
    <property type="entry name" value="MATE_MdtK"/>
</dbReference>
<evidence type="ECO:0000256" key="2">
    <source>
        <dbReference type="ARBA" id="ARBA00022448"/>
    </source>
</evidence>
<sequence>MDQPQQEDIRLRNKNPISKFYRWNSAGGKLLSLAIPMMLSEGSSILNLFVERIILGRFTPVGREIGSDAAVVSVAYGVVAVILMLAMGVTVYCALRLSERIGSGRDELVGSTFWQGIYISIIAAAFAACFIPVVRPALQFLSTTGSYSINDKLNDDKIQKIPVIVVNLSCMGLNCLLDYLLIIVFKLGYKGAAFATLTSKATGIVIFLRIVVGLVNCIDELVWTLYLLLSQGVGEAEVTAAGYASSYHETFLIFSFGIASALQLIICNNIGNGSIQTAKQALIVAFKILTPYTIVYIILNLTIPKVLLRIFVEDPSLFADPETYTRLMNAGERVLQLLAAFAVVDILAYTATATLQAVGHEFISPVSAFTGLMVAFIIPWILLSSLKYMGILNITYTTLLLLTFGLIRVVPQLFVLLRGKWIDESQKRYEELLKEQREQEKEDEEEEEEEIEEEIEEEEQQQEEDEEEEDEEDDEEEEQLKTETDQKTFQMKKKEKKKKKNSKREIKKKKMIYSHL</sequence>
<feature type="compositionally biased region" description="Basic residues" evidence="3">
    <location>
        <begin position="490"/>
        <end position="516"/>
    </location>
</feature>
<dbReference type="PANTHER" id="PTHR43298:SF2">
    <property type="entry name" value="FMN_FAD EXPORTER YEEO-RELATED"/>
    <property type="match status" value="1"/>
</dbReference>
<dbReference type="Pfam" id="PF01554">
    <property type="entry name" value="MatE"/>
    <property type="match status" value="1"/>
</dbReference>
<dbReference type="AlphaFoldDB" id="A0A5J4WAK8"/>
<dbReference type="PANTHER" id="PTHR43298">
    <property type="entry name" value="MULTIDRUG RESISTANCE PROTEIN NORM-RELATED"/>
    <property type="match status" value="1"/>
</dbReference>
<dbReference type="InterPro" id="IPR002528">
    <property type="entry name" value="MATE_fam"/>
</dbReference>
<proteinExistence type="inferred from homology"/>
<accession>A0A5J4WAK8</accession>
<feature type="transmembrane region" description="Helical" evidence="4">
    <location>
        <begin position="282"/>
        <end position="303"/>
    </location>
</feature>
<gene>
    <name evidence="5" type="ORF">EZS28_012912</name>
</gene>
<dbReference type="OrthoDB" id="2126698at2759"/>
<evidence type="ECO:0000256" key="1">
    <source>
        <dbReference type="ARBA" id="ARBA00010199"/>
    </source>
</evidence>
<dbReference type="EMBL" id="SNRW01002840">
    <property type="protein sequence ID" value="KAA6391562.1"/>
    <property type="molecule type" value="Genomic_DNA"/>
</dbReference>
<feature type="transmembrane region" description="Helical" evidence="4">
    <location>
        <begin position="362"/>
        <end position="382"/>
    </location>
</feature>
<dbReference type="GO" id="GO:0042910">
    <property type="term" value="F:xenobiotic transmembrane transporter activity"/>
    <property type="evidence" value="ECO:0007669"/>
    <property type="project" value="InterPro"/>
</dbReference>
<evidence type="ECO:0000256" key="4">
    <source>
        <dbReference type="SAM" id="Phobius"/>
    </source>
</evidence>
<reference evidence="5 6" key="1">
    <citation type="submission" date="2019-03" db="EMBL/GenBank/DDBJ databases">
        <title>Single cell metagenomics reveals metabolic interactions within the superorganism composed of flagellate Streblomastix strix and complex community of Bacteroidetes bacteria on its surface.</title>
        <authorList>
            <person name="Treitli S.C."/>
            <person name="Kolisko M."/>
            <person name="Husnik F."/>
            <person name="Keeling P."/>
            <person name="Hampl V."/>
        </authorList>
    </citation>
    <scope>NUCLEOTIDE SEQUENCE [LARGE SCALE GENOMIC DNA]</scope>
    <source>
        <strain evidence="5">ST1C</strain>
    </source>
</reference>
<dbReference type="Proteomes" id="UP000324800">
    <property type="component" value="Unassembled WGS sequence"/>
</dbReference>
<protein>
    <submittedName>
        <fullName evidence="5">Uncharacterized protein</fullName>
    </submittedName>
</protein>
<feature type="transmembrane region" description="Helical" evidence="4">
    <location>
        <begin position="394"/>
        <end position="417"/>
    </location>
</feature>
<feature type="transmembrane region" description="Helical" evidence="4">
    <location>
        <begin position="116"/>
        <end position="141"/>
    </location>
</feature>
<keyword evidence="4" id="KW-0812">Transmembrane</keyword>
<feature type="compositionally biased region" description="Acidic residues" evidence="3">
    <location>
        <begin position="441"/>
        <end position="478"/>
    </location>
</feature>
<evidence type="ECO:0000313" key="6">
    <source>
        <dbReference type="Proteomes" id="UP000324800"/>
    </source>
</evidence>
<keyword evidence="4" id="KW-0472">Membrane</keyword>
<comment type="similarity">
    <text evidence="1">Belongs to the multi antimicrobial extrusion (MATE) (TC 2.A.66.1) family.</text>
</comment>
<feature type="transmembrane region" description="Helical" evidence="4">
    <location>
        <begin position="70"/>
        <end position="95"/>
    </location>
</feature>
<feature type="region of interest" description="Disordered" evidence="3">
    <location>
        <begin position="436"/>
        <end position="516"/>
    </location>
</feature>
<keyword evidence="4" id="KW-1133">Transmembrane helix</keyword>
<dbReference type="GO" id="GO:0015297">
    <property type="term" value="F:antiporter activity"/>
    <property type="evidence" value="ECO:0007669"/>
    <property type="project" value="InterPro"/>
</dbReference>
<keyword evidence="2" id="KW-0813">Transport</keyword>
<comment type="caution">
    <text evidence="5">The sequence shown here is derived from an EMBL/GenBank/DDBJ whole genome shotgun (WGS) entry which is preliminary data.</text>
</comment>
<evidence type="ECO:0000313" key="5">
    <source>
        <dbReference type="EMBL" id="KAA6391562.1"/>
    </source>
</evidence>
<feature type="transmembrane region" description="Helical" evidence="4">
    <location>
        <begin position="161"/>
        <end position="185"/>
    </location>
</feature>
<feature type="transmembrane region" description="Helical" evidence="4">
    <location>
        <begin position="251"/>
        <end position="270"/>
    </location>
</feature>
<feature type="transmembrane region" description="Helical" evidence="4">
    <location>
        <begin position="206"/>
        <end position="229"/>
    </location>
</feature>
<dbReference type="GO" id="GO:0005886">
    <property type="term" value="C:plasma membrane"/>
    <property type="evidence" value="ECO:0007669"/>
    <property type="project" value="TreeGrafter"/>
</dbReference>
<organism evidence="5 6">
    <name type="scientific">Streblomastix strix</name>
    <dbReference type="NCBI Taxonomy" id="222440"/>
    <lineage>
        <taxon>Eukaryota</taxon>
        <taxon>Metamonada</taxon>
        <taxon>Preaxostyla</taxon>
        <taxon>Oxymonadida</taxon>
        <taxon>Streblomastigidae</taxon>
        <taxon>Streblomastix</taxon>
    </lineage>
</organism>
<feature type="transmembrane region" description="Helical" evidence="4">
    <location>
        <begin position="334"/>
        <end position="355"/>
    </location>
</feature>
<name>A0A5J4WAK8_9EUKA</name>